<gene>
    <name evidence="13" type="ORF">MKK02DRAFT_40098</name>
</gene>
<evidence type="ECO:0000313" key="14">
    <source>
        <dbReference type="Proteomes" id="UP001164286"/>
    </source>
</evidence>
<evidence type="ECO:0000256" key="6">
    <source>
        <dbReference type="ARBA" id="ARBA00023139"/>
    </source>
</evidence>
<comment type="subcellular location">
    <subcellularLocation>
        <location evidence="1">Membrane</location>
        <topology evidence="1">Multi-pass membrane protein</topology>
    </subcellularLocation>
</comment>
<dbReference type="GeneID" id="77730156"/>
<feature type="compositionally biased region" description="Basic and acidic residues" evidence="11">
    <location>
        <begin position="285"/>
        <end position="303"/>
    </location>
</feature>
<dbReference type="AlphaFoldDB" id="A0AA38HDL5"/>
<dbReference type="InterPro" id="IPR039859">
    <property type="entry name" value="PFA4/ZDH16/20/ERF2-like"/>
</dbReference>
<feature type="region of interest" description="Disordered" evidence="11">
    <location>
        <begin position="1"/>
        <end position="304"/>
    </location>
</feature>
<evidence type="ECO:0000256" key="5">
    <source>
        <dbReference type="ARBA" id="ARBA00023136"/>
    </source>
</evidence>
<evidence type="ECO:0000256" key="7">
    <source>
        <dbReference type="ARBA" id="ARBA00023288"/>
    </source>
</evidence>
<dbReference type="PROSITE" id="PS50216">
    <property type="entry name" value="DHHC"/>
    <property type="match status" value="1"/>
</dbReference>
<evidence type="ECO:0000256" key="9">
    <source>
        <dbReference type="ARBA" id="ARBA00048048"/>
    </source>
</evidence>
<dbReference type="GO" id="GO:0019706">
    <property type="term" value="F:protein-cysteine S-palmitoyltransferase activity"/>
    <property type="evidence" value="ECO:0007669"/>
    <property type="project" value="UniProtKB-EC"/>
</dbReference>
<organism evidence="13 14">
    <name type="scientific">Dioszegia hungarica</name>
    <dbReference type="NCBI Taxonomy" id="4972"/>
    <lineage>
        <taxon>Eukaryota</taxon>
        <taxon>Fungi</taxon>
        <taxon>Dikarya</taxon>
        <taxon>Basidiomycota</taxon>
        <taxon>Agaricomycotina</taxon>
        <taxon>Tremellomycetes</taxon>
        <taxon>Tremellales</taxon>
        <taxon>Bulleribasidiaceae</taxon>
        <taxon>Dioszegia</taxon>
    </lineage>
</organism>
<dbReference type="RefSeq" id="XP_052949550.1">
    <property type="nucleotide sequence ID" value="XM_053090951.1"/>
</dbReference>
<evidence type="ECO:0000259" key="12">
    <source>
        <dbReference type="Pfam" id="PF01529"/>
    </source>
</evidence>
<dbReference type="Pfam" id="PF01529">
    <property type="entry name" value="DHHC"/>
    <property type="match status" value="1"/>
</dbReference>
<feature type="transmembrane region" description="Helical" evidence="10">
    <location>
        <begin position="367"/>
        <end position="389"/>
    </location>
</feature>
<keyword evidence="2 10" id="KW-0808">Transferase</keyword>
<feature type="domain" description="Palmitoyltransferase DHHC" evidence="12">
    <location>
        <begin position="433"/>
        <end position="557"/>
    </location>
</feature>
<feature type="compositionally biased region" description="Basic and acidic residues" evidence="11">
    <location>
        <begin position="136"/>
        <end position="155"/>
    </location>
</feature>
<dbReference type="InterPro" id="IPR001594">
    <property type="entry name" value="Palmitoyltrfase_DHHC"/>
</dbReference>
<dbReference type="PANTHER" id="PTHR22883">
    <property type="entry name" value="ZINC FINGER DHHC DOMAIN CONTAINING PROTEIN"/>
    <property type="match status" value="1"/>
</dbReference>
<dbReference type="GO" id="GO:0006612">
    <property type="term" value="P:protein targeting to membrane"/>
    <property type="evidence" value="ECO:0007669"/>
    <property type="project" value="TreeGrafter"/>
</dbReference>
<evidence type="ECO:0000256" key="1">
    <source>
        <dbReference type="ARBA" id="ARBA00004141"/>
    </source>
</evidence>
<dbReference type="EC" id="2.3.1.225" evidence="10"/>
<sequence>MTAVFQEIPLRDIPSPVSGRATDVATQRSSSVRVSSPEPLEPGSGHGRDSLIETREYYGLSPMAGPSTSQSHRSRSMSGRQSHNRSTSNATSRLSSTSRPTSPDAKRPISSMSARSAVPLPLYRGFLSPKKPKAAIRLEQRQREASASREQHPQGEEEEAAEGGDAGLVGMESGRISEEARGSLPSQPEGEPEDLPHTASTSDGRPNGHASSGFPEPIYGRPPNIRHSLAEQSSQHATHAEYSSDDLVPTRHNQYPSSGTYVDEEKGHGHAHPRHAKLSPPRRPSYHERGSSRRSSRNLERPQRRYQLFENPLSTFLFKGHAMTGGDNLYSVGLVLVLLFGITGVWFGTTGVWYWRYAGEYGMAKGGGVAIDIIFVYLFGLTLSSFLAASLREPGIIPRDLDPSPPMSQGETDSWRQPLDREFAVKQGRVVVRYCETCRSYRPPRASHCRLCGNCVDGIDHHCSYLQTCVGKRTYLAFLTLLVSAFISAIYQVVFSAIHFSLLCHGDSIGFGTALQRSPGAAVSFLIGVAVLPGIGFLLIYHLRLLLYNLTTVEQIRASASSNLLKATKRPDNPFAADSILSNVLLSTLGRPQFPSWVQGWKVVQPERRTVNPALTEERWVKMGYDKGMR</sequence>
<keyword evidence="5 10" id="KW-0472">Membrane</keyword>
<dbReference type="Proteomes" id="UP001164286">
    <property type="component" value="Unassembled WGS sequence"/>
</dbReference>
<feature type="compositionally biased region" description="Polar residues" evidence="11">
    <location>
        <begin position="251"/>
        <end position="260"/>
    </location>
</feature>
<evidence type="ECO:0000256" key="11">
    <source>
        <dbReference type="SAM" id="MobiDB-lite"/>
    </source>
</evidence>
<evidence type="ECO:0000256" key="10">
    <source>
        <dbReference type="RuleBase" id="RU079119"/>
    </source>
</evidence>
<comment type="catalytic activity">
    <reaction evidence="9 10">
        <text>L-cysteinyl-[protein] + hexadecanoyl-CoA = S-hexadecanoyl-L-cysteinyl-[protein] + CoA</text>
        <dbReference type="Rhea" id="RHEA:36683"/>
        <dbReference type="Rhea" id="RHEA-COMP:10131"/>
        <dbReference type="Rhea" id="RHEA-COMP:11032"/>
        <dbReference type="ChEBI" id="CHEBI:29950"/>
        <dbReference type="ChEBI" id="CHEBI:57287"/>
        <dbReference type="ChEBI" id="CHEBI:57379"/>
        <dbReference type="ChEBI" id="CHEBI:74151"/>
        <dbReference type="EC" id="2.3.1.225"/>
    </reaction>
</comment>
<proteinExistence type="inferred from homology"/>
<feature type="transmembrane region" description="Helical" evidence="10">
    <location>
        <begin position="520"/>
        <end position="541"/>
    </location>
</feature>
<dbReference type="GO" id="GO:0005783">
    <property type="term" value="C:endoplasmic reticulum"/>
    <property type="evidence" value="ECO:0007669"/>
    <property type="project" value="TreeGrafter"/>
</dbReference>
<evidence type="ECO:0000256" key="2">
    <source>
        <dbReference type="ARBA" id="ARBA00022679"/>
    </source>
</evidence>
<feature type="transmembrane region" description="Helical" evidence="10">
    <location>
        <begin position="475"/>
        <end position="500"/>
    </location>
</feature>
<dbReference type="EMBL" id="JAKWFO010000001">
    <property type="protein sequence ID" value="KAI9639773.1"/>
    <property type="molecule type" value="Genomic_DNA"/>
</dbReference>
<feature type="compositionally biased region" description="Low complexity" evidence="11">
    <location>
        <begin position="91"/>
        <end position="103"/>
    </location>
</feature>
<keyword evidence="7" id="KW-0449">Lipoprotein</keyword>
<dbReference type="PANTHER" id="PTHR22883:SF488">
    <property type="entry name" value="PALMITOYLTRANSFERASE"/>
    <property type="match status" value="1"/>
</dbReference>
<feature type="transmembrane region" description="Helical" evidence="10">
    <location>
        <begin position="329"/>
        <end position="355"/>
    </location>
</feature>
<protein>
    <recommendedName>
        <fullName evidence="10">Palmitoyltransferase</fullName>
        <ecNumber evidence="10">2.3.1.225</ecNumber>
    </recommendedName>
</protein>
<evidence type="ECO:0000313" key="13">
    <source>
        <dbReference type="EMBL" id="KAI9639773.1"/>
    </source>
</evidence>
<comment type="similarity">
    <text evidence="10">Belongs to the DHHC palmitoyltransferase family.</text>
</comment>
<evidence type="ECO:0000256" key="4">
    <source>
        <dbReference type="ARBA" id="ARBA00022989"/>
    </source>
</evidence>
<evidence type="ECO:0000256" key="3">
    <source>
        <dbReference type="ARBA" id="ARBA00022692"/>
    </source>
</evidence>
<evidence type="ECO:0000256" key="8">
    <source>
        <dbReference type="ARBA" id="ARBA00023315"/>
    </source>
</evidence>
<name>A0AA38HDL5_9TREE</name>
<keyword evidence="6" id="KW-0564">Palmitate</keyword>
<reference evidence="13" key="1">
    <citation type="journal article" date="2022" name="G3 (Bethesda)">
        <title>High quality genome of the basidiomycete yeast Dioszegia hungarica PDD-24b-2 isolated from cloud water.</title>
        <authorList>
            <person name="Jarrige D."/>
            <person name="Haridas S."/>
            <person name="Bleykasten-Grosshans C."/>
            <person name="Joly M."/>
            <person name="Nadalig T."/>
            <person name="Sancelme M."/>
            <person name="Vuilleumier S."/>
            <person name="Grigoriev I.V."/>
            <person name="Amato P."/>
            <person name="Bringel F."/>
        </authorList>
    </citation>
    <scope>NUCLEOTIDE SEQUENCE</scope>
    <source>
        <strain evidence="13">PDD-24b-2</strain>
    </source>
</reference>
<comment type="caution">
    <text evidence="13">The sequence shown here is derived from an EMBL/GenBank/DDBJ whole genome shotgun (WGS) entry which is preliminary data.</text>
</comment>
<keyword evidence="14" id="KW-1185">Reference proteome</keyword>
<feature type="compositionally biased region" description="Basic and acidic residues" evidence="11">
    <location>
        <begin position="46"/>
        <end position="56"/>
    </location>
</feature>
<keyword evidence="8 10" id="KW-0012">Acyltransferase</keyword>
<comment type="domain">
    <text evidence="10">The DHHC domain is required for palmitoyltransferase activity.</text>
</comment>
<keyword evidence="3 10" id="KW-0812">Transmembrane</keyword>
<keyword evidence="4 10" id="KW-1133">Transmembrane helix</keyword>
<dbReference type="GO" id="GO:0005794">
    <property type="term" value="C:Golgi apparatus"/>
    <property type="evidence" value="ECO:0007669"/>
    <property type="project" value="TreeGrafter"/>
</dbReference>
<accession>A0AA38HDL5</accession>
<feature type="compositionally biased region" description="Low complexity" evidence="11">
    <location>
        <begin position="67"/>
        <end position="81"/>
    </location>
</feature>
<dbReference type="GO" id="GO:0016020">
    <property type="term" value="C:membrane"/>
    <property type="evidence" value="ECO:0007669"/>
    <property type="project" value="UniProtKB-SubCell"/>
</dbReference>